<dbReference type="GO" id="GO:0043565">
    <property type="term" value="F:sequence-specific DNA binding"/>
    <property type="evidence" value="ECO:0007669"/>
    <property type="project" value="InterPro"/>
</dbReference>
<evidence type="ECO:0000313" key="5">
    <source>
        <dbReference type="EMBL" id="ATI80707.1"/>
    </source>
</evidence>
<dbReference type="SUPFAM" id="SSF46689">
    <property type="entry name" value="Homeodomain-like"/>
    <property type="match status" value="2"/>
</dbReference>
<evidence type="ECO:0000259" key="4">
    <source>
        <dbReference type="PROSITE" id="PS01124"/>
    </source>
</evidence>
<evidence type="ECO:0000256" key="1">
    <source>
        <dbReference type="ARBA" id="ARBA00023015"/>
    </source>
</evidence>
<accession>A0A291N025</accession>
<dbReference type="InterPro" id="IPR050204">
    <property type="entry name" value="AraC_XylS_family_regulators"/>
</dbReference>
<dbReference type="Gene3D" id="1.10.10.60">
    <property type="entry name" value="Homeodomain-like"/>
    <property type="match status" value="1"/>
</dbReference>
<evidence type="ECO:0000256" key="2">
    <source>
        <dbReference type="ARBA" id="ARBA00023125"/>
    </source>
</evidence>
<evidence type="ECO:0000256" key="3">
    <source>
        <dbReference type="ARBA" id="ARBA00023163"/>
    </source>
</evidence>
<evidence type="ECO:0000313" key="6">
    <source>
        <dbReference type="Proteomes" id="UP000219422"/>
    </source>
</evidence>
<gene>
    <name evidence="5" type="ORF">A6768_12375</name>
</gene>
<dbReference type="Pfam" id="PF12833">
    <property type="entry name" value="HTH_18"/>
    <property type="match status" value="1"/>
</dbReference>
<protein>
    <submittedName>
        <fullName evidence="5">Transcriptional regulator</fullName>
    </submittedName>
</protein>
<name>A0A291N025_SPHYA</name>
<dbReference type="Gene3D" id="3.40.50.880">
    <property type="match status" value="1"/>
</dbReference>
<dbReference type="GO" id="GO:0003700">
    <property type="term" value="F:DNA-binding transcription factor activity"/>
    <property type="evidence" value="ECO:0007669"/>
    <property type="project" value="InterPro"/>
</dbReference>
<proteinExistence type="predicted"/>
<dbReference type="Proteomes" id="UP000219422">
    <property type="component" value="Chromosome"/>
</dbReference>
<dbReference type="EMBL" id="CP023741">
    <property type="protein sequence ID" value="ATI80707.1"/>
    <property type="molecule type" value="Genomic_DNA"/>
</dbReference>
<dbReference type="KEGG" id="sya:A6768_12375"/>
<reference evidence="5 6" key="1">
    <citation type="submission" date="2017-10" db="EMBL/GenBank/DDBJ databases">
        <title>Sphingobium yanoikuyae S72.</title>
        <authorList>
            <person name="Sanchez E."/>
            <person name="Bustos P."/>
            <person name="Mendoza P."/>
            <person name="Guo X."/>
            <person name="Mendoza A."/>
        </authorList>
    </citation>
    <scope>NUCLEOTIDE SEQUENCE [LARGE SCALE GENOMIC DNA]</scope>
    <source>
        <strain evidence="5 6">S72</strain>
    </source>
</reference>
<feature type="domain" description="HTH araC/xylS-type" evidence="4">
    <location>
        <begin position="220"/>
        <end position="318"/>
    </location>
</feature>
<dbReference type="InterPro" id="IPR029062">
    <property type="entry name" value="Class_I_gatase-like"/>
</dbReference>
<dbReference type="SUPFAM" id="SSF52317">
    <property type="entry name" value="Class I glutamine amidotransferase-like"/>
    <property type="match status" value="1"/>
</dbReference>
<dbReference type="InterPro" id="IPR009057">
    <property type="entry name" value="Homeodomain-like_sf"/>
</dbReference>
<dbReference type="AlphaFoldDB" id="A0A291N025"/>
<sequence>MAADFALVALPGAYLTSVGALTDSFLLARDRVEHVFSGIDCVRMETRLRILSADGRPVTMGNGRTLAVDGALNDESPLAFIWLPAFCVGNREALEQRLAAATPLIDWLRRRIEQGAIIGASGTASMLLMAGGFTGKTAVPVSRALQPLTRALFPRQRLEERFSLVDHGNLLISSGISHDLHLIIRVLERTLSPDIARWVCSIIGQDYEEENLLAPDPLVARAQLWIEQRFTGPINMAELAQHLSTSPATLNRHFQRGLGLSPKAYVSQLRFQAAVRMLEKSTRTIDTIAQLVGYSDSRLFRAMFRQKAGVTASQWRAACRVMPDGQTPDEEEAD</sequence>
<dbReference type="InterPro" id="IPR018060">
    <property type="entry name" value="HTH_AraC"/>
</dbReference>
<keyword evidence="1" id="KW-0805">Transcription regulation</keyword>
<keyword evidence="3" id="KW-0804">Transcription</keyword>
<organism evidence="5 6">
    <name type="scientific">Sphingobium yanoikuyae</name>
    <name type="common">Sphingomonas yanoikuyae</name>
    <dbReference type="NCBI Taxonomy" id="13690"/>
    <lineage>
        <taxon>Bacteria</taxon>
        <taxon>Pseudomonadati</taxon>
        <taxon>Pseudomonadota</taxon>
        <taxon>Alphaproteobacteria</taxon>
        <taxon>Sphingomonadales</taxon>
        <taxon>Sphingomonadaceae</taxon>
        <taxon>Sphingobium</taxon>
    </lineage>
</organism>
<dbReference type="PANTHER" id="PTHR46796">
    <property type="entry name" value="HTH-TYPE TRANSCRIPTIONAL ACTIVATOR RHAS-RELATED"/>
    <property type="match status" value="1"/>
</dbReference>
<dbReference type="PROSITE" id="PS01124">
    <property type="entry name" value="HTH_ARAC_FAMILY_2"/>
    <property type="match status" value="1"/>
</dbReference>
<keyword evidence="2" id="KW-0238">DNA-binding</keyword>
<dbReference type="SMART" id="SM00342">
    <property type="entry name" value="HTH_ARAC"/>
    <property type="match status" value="1"/>
</dbReference>